<proteinExistence type="predicted"/>
<keyword evidence="2" id="KW-1133">Transmembrane helix</keyword>
<keyword evidence="2" id="KW-0812">Transmembrane</keyword>
<evidence type="ECO:0000256" key="2">
    <source>
        <dbReference type="SAM" id="Phobius"/>
    </source>
</evidence>
<keyword evidence="4" id="KW-1185">Reference proteome</keyword>
<dbReference type="AlphaFoldDB" id="A0A445EFH4"/>
<accession>A0A445EFH4</accession>
<name>A0A445EFH4_ARAHY</name>
<dbReference type="EMBL" id="SDMP01000002">
    <property type="protein sequence ID" value="RYR74266.1"/>
    <property type="molecule type" value="Genomic_DNA"/>
</dbReference>
<feature type="transmembrane region" description="Helical" evidence="2">
    <location>
        <begin position="460"/>
        <end position="483"/>
    </location>
</feature>
<evidence type="ECO:0000256" key="1">
    <source>
        <dbReference type="SAM" id="MobiDB-lite"/>
    </source>
</evidence>
<feature type="region of interest" description="Disordered" evidence="1">
    <location>
        <begin position="1"/>
        <end position="23"/>
    </location>
</feature>
<sequence length="486" mass="57035">MEQASDSNAENIMELPQPQPKKTELNARLDRLLKLQPEPHHPPQPRIQEIPRFLLYKNPSLKKYRSPQMISFGPIHYHEFLSSLGQQLKTTWARWYVDILRTKNQEQYENANDRIVSLYETITRKIPELKNLFSNDIIQQYNNNDGQLADMLFVDGCALLFFMDAVDERHPEKVGLGKLDQLTYIWRDAILLENQLPIQLLELLSYDKKSQLYNSFYNFLFMGLPRRNREDSIFTWSDESKPAHLLDYIRLFYTSSPPEVRPSLLDPCIGFCTRLFKKEKTLPLTERDTWHRYKNIRDLRNVGIQVKANTSEWKWSNISFTSNLFSGQLMLPGIVVDDVTPSLYYNMIAYEMLPDSQNSFQCCSYFFLMDSLIDDAEDVKELRLAGVFQNFLGSDEEVAKLFNQLGGLLPAKMFNCTTRTGALAYNDKYIEIKQQIDKHYRNRWKTWRAQLHTTYFNNPWSIIAFLAAVLALVLTSLQTWYTIHPK</sequence>
<dbReference type="Proteomes" id="UP000289738">
    <property type="component" value="Chromosome A02"/>
</dbReference>
<dbReference type="PANTHER" id="PTHR31549">
    <property type="entry name" value="PROTEIN, PUTATIVE (DUF247)-RELATED-RELATED"/>
    <property type="match status" value="1"/>
</dbReference>
<feature type="compositionally biased region" description="Polar residues" evidence="1">
    <location>
        <begin position="1"/>
        <end position="10"/>
    </location>
</feature>
<protein>
    <submittedName>
        <fullName evidence="3">Uncharacterized protein</fullName>
    </submittedName>
</protein>
<evidence type="ECO:0000313" key="3">
    <source>
        <dbReference type="EMBL" id="RYR74266.1"/>
    </source>
</evidence>
<reference evidence="3 4" key="1">
    <citation type="submission" date="2019-01" db="EMBL/GenBank/DDBJ databases">
        <title>Sequencing of cultivated peanut Arachis hypogaea provides insights into genome evolution and oil improvement.</title>
        <authorList>
            <person name="Chen X."/>
        </authorList>
    </citation>
    <scope>NUCLEOTIDE SEQUENCE [LARGE SCALE GENOMIC DNA]</scope>
    <source>
        <strain evidence="4">cv. Fuhuasheng</strain>
        <tissue evidence="3">Leaves</tissue>
    </source>
</reference>
<dbReference type="PANTHER" id="PTHR31549:SF225">
    <property type="entry name" value="DUF247 DOMAIN PROTEIN"/>
    <property type="match status" value="1"/>
</dbReference>
<organism evidence="3 4">
    <name type="scientific">Arachis hypogaea</name>
    <name type="common">Peanut</name>
    <dbReference type="NCBI Taxonomy" id="3818"/>
    <lineage>
        <taxon>Eukaryota</taxon>
        <taxon>Viridiplantae</taxon>
        <taxon>Streptophyta</taxon>
        <taxon>Embryophyta</taxon>
        <taxon>Tracheophyta</taxon>
        <taxon>Spermatophyta</taxon>
        <taxon>Magnoliopsida</taxon>
        <taxon>eudicotyledons</taxon>
        <taxon>Gunneridae</taxon>
        <taxon>Pentapetalae</taxon>
        <taxon>rosids</taxon>
        <taxon>fabids</taxon>
        <taxon>Fabales</taxon>
        <taxon>Fabaceae</taxon>
        <taxon>Papilionoideae</taxon>
        <taxon>50 kb inversion clade</taxon>
        <taxon>dalbergioids sensu lato</taxon>
        <taxon>Dalbergieae</taxon>
        <taxon>Pterocarpus clade</taxon>
        <taxon>Arachis</taxon>
    </lineage>
</organism>
<dbReference type="InterPro" id="IPR004158">
    <property type="entry name" value="DUF247_pln"/>
</dbReference>
<dbReference type="STRING" id="3818.A0A445EFH4"/>
<keyword evidence="2" id="KW-0472">Membrane</keyword>
<comment type="caution">
    <text evidence="3">The sequence shown here is derived from an EMBL/GenBank/DDBJ whole genome shotgun (WGS) entry which is preliminary data.</text>
</comment>
<evidence type="ECO:0000313" key="4">
    <source>
        <dbReference type="Proteomes" id="UP000289738"/>
    </source>
</evidence>
<dbReference type="Gramene" id="arahy.Tifrunner.gnm2.ann2.Ah02g094400.1">
    <property type="protein sequence ID" value="arahy.Tifrunner.gnm2.ann2.Ah02g094400.1-CDS-1"/>
    <property type="gene ID" value="arahy.Tifrunner.gnm2.ann2.Ah02g094400"/>
</dbReference>
<gene>
    <name evidence="3" type="ORF">Ahy_A02g008913</name>
</gene>
<dbReference type="Pfam" id="PF03140">
    <property type="entry name" value="DUF247"/>
    <property type="match status" value="1"/>
</dbReference>